<proteinExistence type="predicted"/>
<keyword evidence="2" id="KW-1185">Reference proteome</keyword>
<protein>
    <submittedName>
        <fullName evidence="1">Uncharacterized protein DUF3419</fullName>
    </submittedName>
</protein>
<dbReference type="InterPro" id="IPR029063">
    <property type="entry name" value="SAM-dependent_MTases_sf"/>
</dbReference>
<dbReference type="RefSeq" id="WP_123289526.1">
    <property type="nucleotide sequence ID" value="NZ_RJVA01000010.1"/>
</dbReference>
<dbReference type="OrthoDB" id="5502288at2"/>
<dbReference type="AlphaFoldDB" id="A0A3N1VLE4"/>
<evidence type="ECO:0000313" key="1">
    <source>
        <dbReference type="EMBL" id="ROR01838.1"/>
    </source>
</evidence>
<sequence>MKAKPFEEKAFHEASTPYLVPTEHPWAAPAPLPVQGLRILCVAGSGDIPIYFLSCGAGSLVAVDVSVGACAMAELKRAAYRGLDRQAFCRFFFEGIGEAKDLWMTARDPKHPAFSSRSAVYALLRDDLGPEARRFFDPIMAAHGGETNPFEAFLRPTDRVHLGLLPFLLCDDAYGAWAEGARRHFPIVCSLLEDFLAGTGDSFHVIYTSNVVEYVRSFLGMHFGLGAFRKAMESLWKDMHRVLFPKGFAVFYVHQGLGTETFRRTLKELAPPPSLGYKTHLVPINLRAPTLPSAVWRHVLVLFQKPPAPREMAVTVG</sequence>
<reference evidence="1 2" key="1">
    <citation type="submission" date="2018-11" db="EMBL/GenBank/DDBJ databases">
        <title>Genomic Encyclopedia of Type Strains, Phase IV (KMG-IV): sequencing the most valuable type-strain genomes for metagenomic binning, comparative biology and taxonomic classification.</title>
        <authorList>
            <person name="Goeker M."/>
        </authorList>
    </citation>
    <scope>NUCLEOTIDE SEQUENCE [LARGE SCALE GENOMIC DNA]</scope>
    <source>
        <strain evidence="1 2">DSM 22027</strain>
    </source>
</reference>
<dbReference type="Gene3D" id="3.40.50.150">
    <property type="entry name" value="Vaccinia Virus protein VP39"/>
    <property type="match status" value="1"/>
</dbReference>
<dbReference type="SUPFAM" id="SSF53335">
    <property type="entry name" value="S-adenosyl-L-methionine-dependent methyltransferases"/>
    <property type="match status" value="1"/>
</dbReference>
<organism evidence="1 2">
    <name type="scientific">Desulfosoma caldarium</name>
    <dbReference type="NCBI Taxonomy" id="610254"/>
    <lineage>
        <taxon>Bacteria</taxon>
        <taxon>Pseudomonadati</taxon>
        <taxon>Thermodesulfobacteriota</taxon>
        <taxon>Syntrophobacteria</taxon>
        <taxon>Syntrophobacterales</taxon>
        <taxon>Syntrophobacteraceae</taxon>
        <taxon>Desulfosoma</taxon>
    </lineage>
</organism>
<dbReference type="Proteomes" id="UP000276223">
    <property type="component" value="Unassembled WGS sequence"/>
</dbReference>
<gene>
    <name evidence="1" type="ORF">EDC27_1030</name>
</gene>
<accession>A0A3N1VLE4</accession>
<name>A0A3N1VLE4_9BACT</name>
<comment type="caution">
    <text evidence="1">The sequence shown here is derived from an EMBL/GenBank/DDBJ whole genome shotgun (WGS) entry which is preliminary data.</text>
</comment>
<dbReference type="InterPro" id="IPR021829">
    <property type="entry name" value="DUF3419"/>
</dbReference>
<dbReference type="EMBL" id="RJVA01000010">
    <property type="protein sequence ID" value="ROR01838.1"/>
    <property type="molecule type" value="Genomic_DNA"/>
</dbReference>
<evidence type="ECO:0000313" key="2">
    <source>
        <dbReference type="Proteomes" id="UP000276223"/>
    </source>
</evidence>
<dbReference type="Pfam" id="PF11899">
    <property type="entry name" value="DUF3419"/>
    <property type="match status" value="1"/>
</dbReference>